<dbReference type="Gene3D" id="1.10.490.10">
    <property type="entry name" value="Globins"/>
    <property type="match status" value="1"/>
</dbReference>
<accession>A0AAD2CR17</accession>
<comment type="caution">
    <text evidence="5">The sequence shown here is derived from an EMBL/GenBank/DDBJ whole genome shotgun (WGS) entry which is preliminary data.</text>
</comment>
<protein>
    <submittedName>
        <fullName evidence="5">Uncharacterized protein</fullName>
    </submittedName>
</protein>
<dbReference type="AlphaFoldDB" id="A0AAD2CR17"/>
<name>A0AAD2CR17_9STRA</name>
<keyword evidence="1" id="KW-0813">Transport</keyword>
<dbReference type="GO" id="GO:0020037">
    <property type="term" value="F:heme binding"/>
    <property type="evidence" value="ECO:0007669"/>
    <property type="project" value="InterPro"/>
</dbReference>
<keyword evidence="4" id="KW-0408">Iron</keyword>
<evidence type="ECO:0000313" key="5">
    <source>
        <dbReference type="EMBL" id="CAJ1939953.1"/>
    </source>
</evidence>
<proteinExistence type="predicted"/>
<reference evidence="5" key="1">
    <citation type="submission" date="2023-08" db="EMBL/GenBank/DDBJ databases">
        <authorList>
            <person name="Audoor S."/>
            <person name="Bilcke G."/>
        </authorList>
    </citation>
    <scope>NUCLEOTIDE SEQUENCE</scope>
</reference>
<dbReference type="Pfam" id="PF01152">
    <property type="entry name" value="Bac_globin"/>
    <property type="match status" value="1"/>
</dbReference>
<keyword evidence="2" id="KW-0349">Heme</keyword>
<dbReference type="InterPro" id="IPR009050">
    <property type="entry name" value="Globin-like_sf"/>
</dbReference>
<dbReference type="EMBL" id="CAKOGP040000879">
    <property type="protein sequence ID" value="CAJ1939953.1"/>
    <property type="molecule type" value="Genomic_DNA"/>
</dbReference>
<keyword evidence="3" id="KW-0479">Metal-binding</keyword>
<evidence type="ECO:0000256" key="1">
    <source>
        <dbReference type="ARBA" id="ARBA00022448"/>
    </source>
</evidence>
<sequence>MVYEKRSSVTSVGSTISTGGKKFKDNLIENIGGESQFNFLVISFCEKIQKDKSLKLFYGGLEMKSLVELQKNMILSAILDVSPEEAESFRGKLILRHHMMFQQGFRAKHFDMLENHFVDAMCDVWLEKDVMDNCTKYFRSLRSIFEDCKNFQDEAALEEDQKMENIRISISSSSLSQQLQDCYISDMSLNALL</sequence>
<evidence type="ECO:0000313" key="6">
    <source>
        <dbReference type="Proteomes" id="UP001295423"/>
    </source>
</evidence>
<dbReference type="Proteomes" id="UP001295423">
    <property type="component" value="Unassembled WGS sequence"/>
</dbReference>
<keyword evidence="6" id="KW-1185">Reference proteome</keyword>
<evidence type="ECO:0000256" key="4">
    <source>
        <dbReference type="ARBA" id="ARBA00023004"/>
    </source>
</evidence>
<dbReference type="GO" id="GO:0019825">
    <property type="term" value="F:oxygen binding"/>
    <property type="evidence" value="ECO:0007669"/>
    <property type="project" value="InterPro"/>
</dbReference>
<organism evidence="5 6">
    <name type="scientific">Cylindrotheca closterium</name>
    <dbReference type="NCBI Taxonomy" id="2856"/>
    <lineage>
        <taxon>Eukaryota</taxon>
        <taxon>Sar</taxon>
        <taxon>Stramenopiles</taxon>
        <taxon>Ochrophyta</taxon>
        <taxon>Bacillariophyta</taxon>
        <taxon>Bacillariophyceae</taxon>
        <taxon>Bacillariophycidae</taxon>
        <taxon>Bacillariales</taxon>
        <taxon>Bacillariaceae</taxon>
        <taxon>Cylindrotheca</taxon>
    </lineage>
</organism>
<dbReference type="SUPFAM" id="SSF46458">
    <property type="entry name" value="Globin-like"/>
    <property type="match status" value="1"/>
</dbReference>
<dbReference type="InterPro" id="IPR001486">
    <property type="entry name" value="Hemoglobin_trunc"/>
</dbReference>
<dbReference type="GO" id="GO:0046872">
    <property type="term" value="F:metal ion binding"/>
    <property type="evidence" value="ECO:0007669"/>
    <property type="project" value="UniProtKB-KW"/>
</dbReference>
<evidence type="ECO:0000256" key="3">
    <source>
        <dbReference type="ARBA" id="ARBA00022723"/>
    </source>
</evidence>
<dbReference type="InterPro" id="IPR012292">
    <property type="entry name" value="Globin/Proto"/>
</dbReference>
<evidence type="ECO:0000256" key="2">
    <source>
        <dbReference type="ARBA" id="ARBA00022617"/>
    </source>
</evidence>
<gene>
    <name evidence="5" type="ORF">CYCCA115_LOCUS6807</name>
</gene>